<dbReference type="OrthoDB" id="9955645at2"/>
<protein>
    <submittedName>
        <fullName evidence="1">Uncharacterized protein</fullName>
    </submittedName>
</protein>
<organism evidence="1 2">
    <name type="scientific">Planktothrix serta PCC 8927</name>
    <dbReference type="NCBI Taxonomy" id="671068"/>
    <lineage>
        <taxon>Bacteria</taxon>
        <taxon>Bacillati</taxon>
        <taxon>Cyanobacteriota</taxon>
        <taxon>Cyanophyceae</taxon>
        <taxon>Oscillatoriophycideae</taxon>
        <taxon>Oscillatoriales</taxon>
        <taxon>Microcoleaceae</taxon>
        <taxon>Planktothrix</taxon>
    </lineage>
</organism>
<name>A0A7Z9DYH8_9CYAN</name>
<dbReference type="RefSeq" id="WP_156093175.1">
    <property type="nucleotide sequence ID" value="NZ_LR734869.1"/>
</dbReference>
<dbReference type="EMBL" id="CZCU02000136">
    <property type="protein sequence ID" value="VXD18077.1"/>
    <property type="molecule type" value="Genomic_DNA"/>
</dbReference>
<evidence type="ECO:0000313" key="1">
    <source>
        <dbReference type="EMBL" id="VXD18077.1"/>
    </source>
</evidence>
<keyword evidence="2" id="KW-1185">Reference proteome</keyword>
<comment type="caution">
    <text evidence="1">The sequence shown here is derived from an EMBL/GenBank/DDBJ whole genome shotgun (WGS) entry which is preliminary data.</text>
</comment>
<dbReference type="Proteomes" id="UP000184550">
    <property type="component" value="Unassembled WGS sequence"/>
</dbReference>
<reference evidence="1" key="1">
    <citation type="submission" date="2019-10" db="EMBL/GenBank/DDBJ databases">
        <authorList>
            <consortium name="Genoscope - CEA"/>
            <person name="William W."/>
        </authorList>
    </citation>
    <scope>NUCLEOTIDE SEQUENCE [LARGE SCALE GENOMIC DNA]</scope>
    <source>
        <strain evidence="1">BBR_PRJEB10992</strain>
    </source>
</reference>
<gene>
    <name evidence="1" type="ORF">PL8927_600249</name>
</gene>
<dbReference type="AlphaFoldDB" id="A0A7Z9DYH8"/>
<proteinExistence type="predicted"/>
<sequence length="56" mass="6235">MKTIKNSVTTNKTDKTSKDIRSNALFTDITAQEEVFVRGGAQYDESGPGIVHRKCF</sequence>
<accession>A0A7Z9DYH8</accession>
<evidence type="ECO:0000313" key="2">
    <source>
        <dbReference type="Proteomes" id="UP000184550"/>
    </source>
</evidence>